<keyword evidence="1" id="KW-1133">Transmembrane helix</keyword>
<reference evidence="2 3" key="1">
    <citation type="submission" date="2018-04" db="EMBL/GenBank/DDBJ databases">
        <title>Pedobacter chongqingensis sp. nov., isolated from a rottenly hemp rope.</title>
        <authorList>
            <person name="Cai Y."/>
        </authorList>
    </citation>
    <scope>NUCLEOTIDE SEQUENCE [LARGE SCALE GENOMIC DNA]</scope>
    <source>
        <strain evidence="2 3">FJ4-8</strain>
    </source>
</reference>
<keyword evidence="3" id="KW-1185">Reference proteome</keyword>
<organism evidence="2 3">
    <name type="scientific">Pararcticibacter amylolyticus</name>
    <dbReference type="NCBI Taxonomy" id="2173175"/>
    <lineage>
        <taxon>Bacteria</taxon>
        <taxon>Pseudomonadati</taxon>
        <taxon>Bacteroidota</taxon>
        <taxon>Sphingobacteriia</taxon>
        <taxon>Sphingobacteriales</taxon>
        <taxon>Sphingobacteriaceae</taxon>
        <taxon>Pararcticibacter</taxon>
    </lineage>
</organism>
<dbReference type="PANTHER" id="PTHR43019">
    <property type="entry name" value="SERINE ENDOPROTEASE DEGS"/>
    <property type="match status" value="1"/>
</dbReference>
<protein>
    <submittedName>
        <fullName evidence="2">Serine protease</fullName>
    </submittedName>
</protein>
<dbReference type="Proteomes" id="UP000245647">
    <property type="component" value="Unassembled WGS sequence"/>
</dbReference>
<comment type="caution">
    <text evidence="2">The sequence shown here is derived from an EMBL/GenBank/DDBJ whole genome shotgun (WGS) entry which is preliminary data.</text>
</comment>
<dbReference type="InterPro" id="IPR043504">
    <property type="entry name" value="Peptidase_S1_PA_chymotrypsin"/>
</dbReference>
<dbReference type="PANTHER" id="PTHR43019:SF23">
    <property type="entry name" value="PROTEASE DO-LIKE 5, CHLOROPLASTIC"/>
    <property type="match status" value="1"/>
</dbReference>
<keyword evidence="2" id="KW-0378">Hydrolase</keyword>
<dbReference type="Pfam" id="PF13365">
    <property type="entry name" value="Trypsin_2"/>
    <property type="match status" value="1"/>
</dbReference>
<evidence type="ECO:0000256" key="1">
    <source>
        <dbReference type="SAM" id="Phobius"/>
    </source>
</evidence>
<dbReference type="InterPro" id="IPR009003">
    <property type="entry name" value="Peptidase_S1_PA"/>
</dbReference>
<dbReference type="SUPFAM" id="SSF50494">
    <property type="entry name" value="Trypsin-like serine proteases"/>
    <property type="match status" value="1"/>
</dbReference>
<keyword evidence="2" id="KW-0645">Protease</keyword>
<dbReference type="EMBL" id="QEAS01000007">
    <property type="protein sequence ID" value="PWG80856.1"/>
    <property type="molecule type" value="Genomic_DNA"/>
</dbReference>
<dbReference type="InterPro" id="IPR001940">
    <property type="entry name" value="Peptidase_S1C"/>
</dbReference>
<gene>
    <name evidence="2" type="ORF">DDR33_10420</name>
</gene>
<dbReference type="OrthoDB" id="9766361at2"/>
<dbReference type="RefSeq" id="WP_109415712.1">
    <property type="nucleotide sequence ID" value="NZ_QEAS01000007.1"/>
</dbReference>
<dbReference type="GO" id="GO:0004252">
    <property type="term" value="F:serine-type endopeptidase activity"/>
    <property type="evidence" value="ECO:0007669"/>
    <property type="project" value="InterPro"/>
</dbReference>
<dbReference type="PRINTS" id="PR00834">
    <property type="entry name" value="PROTEASES2C"/>
</dbReference>
<name>A0A2U2PHH4_9SPHI</name>
<dbReference type="Gene3D" id="2.40.10.10">
    <property type="entry name" value="Trypsin-like serine proteases"/>
    <property type="match status" value="2"/>
</dbReference>
<keyword evidence="1" id="KW-0812">Transmembrane</keyword>
<evidence type="ECO:0000313" key="2">
    <source>
        <dbReference type="EMBL" id="PWG80856.1"/>
    </source>
</evidence>
<feature type="transmembrane region" description="Helical" evidence="1">
    <location>
        <begin position="94"/>
        <end position="116"/>
    </location>
</feature>
<dbReference type="GO" id="GO:0006508">
    <property type="term" value="P:proteolysis"/>
    <property type="evidence" value="ECO:0007669"/>
    <property type="project" value="UniProtKB-KW"/>
</dbReference>
<accession>A0A2U2PHH4</accession>
<keyword evidence="1" id="KW-0472">Membrane</keyword>
<evidence type="ECO:0000313" key="3">
    <source>
        <dbReference type="Proteomes" id="UP000245647"/>
    </source>
</evidence>
<proteinExistence type="predicted"/>
<sequence>MDLTERIERYLGGEMSEEELNAFELLRASDPAVDQKVVAHENFIHQIQAYGSRRKLMSDMNAIHEQLDTEQVKAEVLPLSVWVKILWNKYRVNAAVAASVAILAVFATLFSTGFFAKTSAIASDNIALRREMSREINTKVKRSQTEILKNIKETTTKAPADPVIFGGTGFALTNDGFVITNYHVVKGADSIYIQNNEGESFKASTVYSYPAYDIAVLKITDASFRTLKPLPYTFKRTTSDLGEDVCTYGFPKDDLVYSRGYVSSRTGYSGDTTEYQVDISVNPGSSGGPLLDSKGNVIGVIKGKSSRTDGASFAIKSKYLIEAIESIPKDSLGKNKKLALNSKSSLANLSRKDQIRKIEDYIYMVKVY</sequence>
<dbReference type="AlphaFoldDB" id="A0A2U2PHH4"/>